<reference evidence="8 9" key="1">
    <citation type="submission" date="2020-05" db="EMBL/GenBank/DDBJ databases">
        <title>Sulfurimonas marisnigri, sp. nov., and Sulfurimonas baltica, sp. nov., manganese oxide reducing chemolithoautotrophs of the class Epsilonproteobacteria isolated from the pelagic redoxclines of the Black and Baltic Seas and emended description of the genus Sulfurimonas.</title>
        <authorList>
            <person name="Henkel J.V."/>
            <person name="Laudan C."/>
            <person name="Werner J."/>
            <person name="Neu T."/>
            <person name="Plewe S."/>
            <person name="Sproer C."/>
            <person name="Bunk B."/>
            <person name="Schulz-Vogt H.N."/>
        </authorList>
    </citation>
    <scope>NUCLEOTIDE SEQUENCE [LARGE SCALE GENOMIC DNA]</scope>
    <source>
        <strain evidence="8 9">GD2</strain>
    </source>
</reference>
<gene>
    <name evidence="8" type="ORF">HUE88_12015</name>
</gene>
<evidence type="ECO:0000256" key="7">
    <source>
        <dbReference type="SAM" id="Phobius"/>
    </source>
</evidence>
<evidence type="ECO:0000256" key="1">
    <source>
        <dbReference type="ARBA" id="ARBA00004651"/>
    </source>
</evidence>
<feature type="transmembrane region" description="Helical" evidence="7">
    <location>
        <begin position="58"/>
        <end position="77"/>
    </location>
</feature>
<proteinExistence type="inferred from homology"/>
<keyword evidence="6 7" id="KW-0472">Membrane</keyword>
<comment type="subcellular location">
    <subcellularLocation>
        <location evidence="1">Cell membrane</location>
        <topology evidence="1">Multi-pass membrane protein</topology>
    </subcellularLocation>
</comment>
<dbReference type="Proteomes" id="UP000593994">
    <property type="component" value="Chromosome"/>
</dbReference>
<keyword evidence="5 7" id="KW-1133">Transmembrane helix</keyword>
<organism evidence="8 9">
    <name type="scientific">Candidatus Sulfurimonas baltica</name>
    <dbReference type="NCBI Taxonomy" id="2740404"/>
    <lineage>
        <taxon>Bacteria</taxon>
        <taxon>Pseudomonadati</taxon>
        <taxon>Campylobacterota</taxon>
        <taxon>Epsilonproteobacteria</taxon>
        <taxon>Campylobacterales</taxon>
        <taxon>Sulfurimonadaceae</taxon>
        <taxon>Sulfurimonas</taxon>
    </lineage>
</organism>
<name>A0A7S7LWE6_9BACT</name>
<dbReference type="AlphaFoldDB" id="A0A7S7LWE6"/>
<keyword evidence="4 7" id="KW-0812">Transmembrane</keyword>
<dbReference type="PANTHER" id="PTHR33884:SF3">
    <property type="entry name" value="UPF0410 PROTEIN YMGE"/>
    <property type="match status" value="1"/>
</dbReference>
<dbReference type="InterPro" id="IPR007341">
    <property type="entry name" value="Transgly_assoc"/>
</dbReference>
<dbReference type="GO" id="GO:0005886">
    <property type="term" value="C:plasma membrane"/>
    <property type="evidence" value="ECO:0007669"/>
    <property type="project" value="UniProtKB-SubCell"/>
</dbReference>
<protein>
    <submittedName>
        <fullName evidence="8">GlsB/YeaQ/YmgE family stress response membrane protein</fullName>
    </submittedName>
</protein>
<sequence length="83" mass="8490">MDIINLIIFLAVGALAGWLAGIIMKGRGFGVISNIIVGIVGALLGGFVFGLLGITTGGFLGSIVMATIGAVILLYMIRILKKA</sequence>
<feature type="transmembrane region" description="Helical" evidence="7">
    <location>
        <begin position="31"/>
        <end position="52"/>
    </location>
</feature>
<dbReference type="RefSeq" id="WP_194369348.1">
    <property type="nucleotide sequence ID" value="NZ_CP054492.1"/>
</dbReference>
<dbReference type="PANTHER" id="PTHR33884">
    <property type="entry name" value="UPF0410 PROTEIN YMGE"/>
    <property type="match status" value="1"/>
</dbReference>
<evidence type="ECO:0000256" key="5">
    <source>
        <dbReference type="ARBA" id="ARBA00022989"/>
    </source>
</evidence>
<evidence type="ECO:0000313" key="8">
    <source>
        <dbReference type="EMBL" id="QOY51814.1"/>
    </source>
</evidence>
<dbReference type="EMBL" id="CP054492">
    <property type="protein sequence ID" value="QOY51814.1"/>
    <property type="molecule type" value="Genomic_DNA"/>
</dbReference>
<accession>A0A7S7LWE6</accession>
<evidence type="ECO:0000256" key="2">
    <source>
        <dbReference type="ARBA" id="ARBA00011006"/>
    </source>
</evidence>
<evidence type="ECO:0000313" key="9">
    <source>
        <dbReference type="Proteomes" id="UP000593994"/>
    </source>
</evidence>
<evidence type="ECO:0000256" key="4">
    <source>
        <dbReference type="ARBA" id="ARBA00022692"/>
    </source>
</evidence>
<evidence type="ECO:0000256" key="3">
    <source>
        <dbReference type="ARBA" id="ARBA00022475"/>
    </source>
</evidence>
<keyword evidence="3" id="KW-1003">Cell membrane</keyword>
<comment type="similarity">
    <text evidence="2">Belongs to the UPF0410 family.</text>
</comment>
<keyword evidence="9" id="KW-1185">Reference proteome</keyword>
<dbReference type="KEGG" id="sbal:HUE88_12015"/>
<feature type="transmembrane region" description="Helical" evidence="7">
    <location>
        <begin position="6"/>
        <end position="24"/>
    </location>
</feature>
<dbReference type="Pfam" id="PF04226">
    <property type="entry name" value="Transgly_assoc"/>
    <property type="match status" value="1"/>
</dbReference>
<evidence type="ECO:0000256" key="6">
    <source>
        <dbReference type="ARBA" id="ARBA00023136"/>
    </source>
</evidence>